<dbReference type="SUPFAM" id="SSF54631">
    <property type="entry name" value="CBS-domain pair"/>
    <property type="match status" value="2"/>
</dbReference>
<dbReference type="CDD" id="cd02205">
    <property type="entry name" value="CBS_pair_SF"/>
    <property type="match status" value="2"/>
</dbReference>
<sequence length="264" mass="29010">MKVGQIMSKDPVSIREDDHMTHARQIMRDNLMRGLPVLDGEQRVVGILNDQDILNIKSSKSNVTVRGYVREYPAITPDTDILEAAKQLLDAKQHRAPVIASTGDRSLVGIVSEVDILRNIEPTKRSPKTVGEIMTTGVRTAYPDESIAKLWSNMLEWDYTGIPVVSHKGQAMGIVTRSDIIRSGYIRTASSNTQGSSTGDSPKVEKVMSTPLYSVSPDTSVSEAIQTVLERNIGRISVTNDNKLVGIVDRYDLLKACLKGTGFQ</sequence>
<evidence type="ECO:0000313" key="7">
    <source>
        <dbReference type="Proteomes" id="UP000297295"/>
    </source>
</evidence>
<evidence type="ECO:0000256" key="2">
    <source>
        <dbReference type="ARBA" id="ARBA00023122"/>
    </source>
</evidence>
<dbReference type="GO" id="GO:0009086">
    <property type="term" value="P:methionine biosynthetic process"/>
    <property type="evidence" value="ECO:0007669"/>
    <property type="project" value="UniProtKB-KW"/>
</dbReference>
<name>A0A4E0PXR7_9EURY</name>
<dbReference type="SMART" id="SM00116">
    <property type="entry name" value="CBS"/>
    <property type="match status" value="4"/>
</dbReference>
<organism evidence="6 7">
    <name type="scientific">Methanolobus halotolerans</name>
    <dbReference type="NCBI Taxonomy" id="2052935"/>
    <lineage>
        <taxon>Archaea</taxon>
        <taxon>Methanobacteriati</taxon>
        <taxon>Methanobacteriota</taxon>
        <taxon>Stenosarchaea group</taxon>
        <taxon>Methanomicrobia</taxon>
        <taxon>Methanosarcinales</taxon>
        <taxon>Methanosarcinaceae</taxon>
        <taxon>Methanolobus</taxon>
    </lineage>
</organism>
<feature type="domain" description="CBS" evidence="5">
    <location>
        <begin position="208"/>
        <end position="263"/>
    </location>
</feature>
<dbReference type="InterPro" id="IPR046342">
    <property type="entry name" value="CBS_dom_sf"/>
</dbReference>
<dbReference type="EMBL" id="PGGK01000002">
    <property type="protein sequence ID" value="TGC11008.1"/>
    <property type="molecule type" value="Genomic_DNA"/>
</dbReference>
<dbReference type="PANTHER" id="PTHR43080:SF2">
    <property type="entry name" value="CBS DOMAIN-CONTAINING PROTEIN"/>
    <property type="match status" value="1"/>
</dbReference>
<dbReference type="AlphaFoldDB" id="A0A4E0PXR7"/>
<feature type="domain" description="CBS" evidence="5">
    <location>
        <begin position="68"/>
        <end position="128"/>
    </location>
</feature>
<evidence type="ECO:0000256" key="3">
    <source>
        <dbReference type="ARBA" id="ARBA00023167"/>
    </source>
</evidence>
<dbReference type="InterPro" id="IPR051257">
    <property type="entry name" value="Diverse_CBS-Domain"/>
</dbReference>
<dbReference type="PANTHER" id="PTHR43080">
    <property type="entry name" value="CBS DOMAIN-CONTAINING PROTEIN CBSX3, MITOCHONDRIAL"/>
    <property type="match status" value="1"/>
</dbReference>
<keyword evidence="2 4" id="KW-0129">CBS domain</keyword>
<accession>A0A4E0PXR7</accession>
<keyword evidence="3" id="KW-0486">Methionine biosynthesis</keyword>
<keyword evidence="1" id="KW-0028">Amino-acid biosynthesis</keyword>
<evidence type="ECO:0000256" key="4">
    <source>
        <dbReference type="PROSITE-ProRule" id="PRU00703"/>
    </source>
</evidence>
<comment type="caution">
    <text evidence="6">The sequence shown here is derived from an EMBL/GenBank/DDBJ whole genome shotgun (WGS) entry which is preliminary data.</text>
</comment>
<protein>
    <submittedName>
        <fullName evidence="6">CBS domain-containing protein</fullName>
    </submittedName>
</protein>
<evidence type="ECO:0000313" key="6">
    <source>
        <dbReference type="EMBL" id="TGC11008.1"/>
    </source>
</evidence>
<evidence type="ECO:0000256" key="1">
    <source>
        <dbReference type="ARBA" id="ARBA00022605"/>
    </source>
</evidence>
<dbReference type="PROSITE" id="PS51371">
    <property type="entry name" value="CBS"/>
    <property type="match status" value="4"/>
</dbReference>
<dbReference type="InterPro" id="IPR000644">
    <property type="entry name" value="CBS_dom"/>
</dbReference>
<evidence type="ECO:0000259" key="5">
    <source>
        <dbReference type="PROSITE" id="PS51371"/>
    </source>
</evidence>
<feature type="domain" description="CBS" evidence="5">
    <location>
        <begin position="7"/>
        <end position="65"/>
    </location>
</feature>
<gene>
    <name evidence="6" type="ORF">CUN85_02310</name>
</gene>
<dbReference type="Pfam" id="PF00571">
    <property type="entry name" value="CBS"/>
    <property type="match status" value="4"/>
</dbReference>
<dbReference type="Proteomes" id="UP000297295">
    <property type="component" value="Unassembled WGS sequence"/>
</dbReference>
<proteinExistence type="predicted"/>
<reference evidence="6 7" key="1">
    <citation type="submission" date="2017-11" db="EMBL/GenBank/DDBJ databases">
        <title>Isolation and Characterization of Methanogenic Archaea from Saline Meromictic Lake at Siberia.</title>
        <authorList>
            <person name="Shen Y."/>
            <person name="Huang H.-H."/>
            <person name="Lai M.-C."/>
            <person name="Chen S.-C."/>
        </authorList>
    </citation>
    <scope>NUCLEOTIDE SEQUENCE [LARGE SCALE GENOMIC DNA]</scope>
    <source>
        <strain evidence="6 7">SY-01</strain>
    </source>
</reference>
<dbReference type="Gene3D" id="3.10.580.10">
    <property type="entry name" value="CBS-domain"/>
    <property type="match status" value="2"/>
</dbReference>
<keyword evidence="7" id="KW-1185">Reference proteome</keyword>
<feature type="domain" description="CBS" evidence="5">
    <location>
        <begin position="134"/>
        <end position="191"/>
    </location>
</feature>